<name>A0A655J787_MYCTX</name>
<feature type="region of interest" description="Disordered" evidence="1">
    <location>
        <begin position="41"/>
        <end position="64"/>
    </location>
</feature>
<evidence type="ECO:0000313" key="4">
    <source>
        <dbReference type="Proteomes" id="UP000044938"/>
    </source>
</evidence>
<proteinExistence type="predicted"/>
<feature type="compositionally biased region" description="Low complexity" evidence="1">
    <location>
        <begin position="53"/>
        <end position="64"/>
    </location>
</feature>
<sequence>MVRASLRRPEARSRTLATACDTVMFGRTVSVSGTMWAAAQSSGQLNKPRSTIARSSGSNVSSASRLGSLNSRRMLAAWSESRASRKVAASDGSIACSASAASLSSIDSNSSTALVPSSSGPSFPSSALDNDPSSRARSGSSVTTSSHKSTAFGVPIPMTWRMSSVEFSAGRMLTWRSPASR</sequence>
<feature type="region of interest" description="Disordered" evidence="1">
    <location>
        <begin position="102"/>
        <end position="152"/>
    </location>
</feature>
<feature type="compositionally biased region" description="Low complexity" evidence="1">
    <location>
        <begin position="102"/>
        <end position="126"/>
    </location>
</feature>
<evidence type="ECO:0000313" key="5">
    <source>
        <dbReference type="Proteomes" id="UP000045842"/>
    </source>
</evidence>
<accession>A0A655J787</accession>
<dbReference type="AlphaFoldDB" id="A0A655J787"/>
<protein>
    <submittedName>
        <fullName evidence="3">Uncharacterized protein</fullName>
    </submittedName>
</protein>
<dbReference type="EMBL" id="CSAD01000403">
    <property type="protein sequence ID" value="COV92707.1"/>
    <property type="molecule type" value="Genomic_DNA"/>
</dbReference>
<evidence type="ECO:0000313" key="3">
    <source>
        <dbReference type="EMBL" id="COW43751.1"/>
    </source>
</evidence>
<dbReference type="Proteomes" id="UP000044938">
    <property type="component" value="Unassembled WGS sequence"/>
</dbReference>
<feature type="compositionally biased region" description="Low complexity" evidence="1">
    <location>
        <begin position="133"/>
        <end position="150"/>
    </location>
</feature>
<gene>
    <name evidence="2" type="ORF">ERS007679_02720</name>
    <name evidence="3" type="ORF">ERS007720_02642</name>
</gene>
<dbReference type="Proteomes" id="UP000045842">
    <property type="component" value="Unassembled WGS sequence"/>
</dbReference>
<evidence type="ECO:0000313" key="2">
    <source>
        <dbReference type="EMBL" id="COV92707.1"/>
    </source>
</evidence>
<dbReference type="EMBL" id="CSAJ01000353">
    <property type="protein sequence ID" value="COW43751.1"/>
    <property type="molecule type" value="Genomic_DNA"/>
</dbReference>
<reference evidence="4 5" key="1">
    <citation type="submission" date="2015-03" db="EMBL/GenBank/DDBJ databases">
        <authorList>
            <consortium name="Pathogen Informatics"/>
        </authorList>
    </citation>
    <scope>NUCLEOTIDE SEQUENCE [LARGE SCALE GENOMIC DNA]</scope>
    <source>
        <strain evidence="2 5">G09801536</strain>
        <strain evidence="3 4">M09401471</strain>
    </source>
</reference>
<organism evidence="3 4">
    <name type="scientific">Mycobacterium tuberculosis</name>
    <dbReference type="NCBI Taxonomy" id="1773"/>
    <lineage>
        <taxon>Bacteria</taxon>
        <taxon>Bacillati</taxon>
        <taxon>Actinomycetota</taxon>
        <taxon>Actinomycetes</taxon>
        <taxon>Mycobacteriales</taxon>
        <taxon>Mycobacteriaceae</taxon>
        <taxon>Mycobacterium</taxon>
        <taxon>Mycobacterium tuberculosis complex</taxon>
    </lineage>
</organism>
<evidence type="ECO:0000256" key="1">
    <source>
        <dbReference type="SAM" id="MobiDB-lite"/>
    </source>
</evidence>